<evidence type="ECO:0000313" key="2">
    <source>
        <dbReference type="Proteomes" id="UP001187192"/>
    </source>
</evidence>
<proteinExistence type="predicted"/>
<accession>A0AA88AFJ4</accession>
<name>A0AA88AFJ4_FICCA</name>
<sequence length="153" mass="16459">MLMLKMSPAATPSVVGLSGGGWPVAPPSITCKREAPWNDWNTSVVSAAGTPMLKRLSLVWVLGRPSQVDYLGHPGGADLVRLGGGWWQCDVLQEAPVGPGHVPRGEVLRAQSSQGTLITLARRWILVSRPCSPRTASDLVVGHTLSRYRGSWR</sequence>
<gene>
    <name evidence="1" type="ORF">TIFTF001_014172</name>
</gene>
<organism evidence="1 2">
    <name type="scientific">Ficus carica</name>
    <name type="common">Common fig</name>
    <dbReference type="NCBI Taxonomy" id="3494"/>
    <lineage>
        <taxon>Eukaryota</taxon>
        <taxon>Viridiplantae</taxon>
        <taxon>Streptophyta</taxon>
        <taxon>Embryophyta</taxon>
        <taxon>Tracheophyta</taxon>
        <taxon>Spermatophyta</taxon>
        <taxon>Magnoliopsida</taxon>
        <taxon>eudicotyledons</taxon>
        <taxon>Gunneridae</taxon>
        <taxon>Pentapetalae</taxon>
        <taxon>rosids</taxon>
        <taxon>fabids</taxon>
        <taxon>Rosales</taxon>
        <taxon>Moraceae</taxon>
        <taxon>Ficeae</taxon>
        <taxon>Ficus</taxon>
    </lineage>
</organism>
<dbReference type="Proteomes" id="UP001187192">
    <property type="component" value="Unassembled WGS sequence"/>
</dbReference>
<evidence type="ECO:0000313" key="1">
    <source>
        <dbReference type="EMBL" id="GMN44968.1"/>
    </source>
</evidence>
<dbReference type="AlphaFoldDB" id="A0AA88AFJ4"/>
<reference evidence="1" key="1">
    <citation type="submission" date="2023-07" db="EMBL/GenBank/DDBJ databases">
        <title>draft genome sequence of fig (Ficus carica).</title>
        <authorList>
            <person name="Takahashi T."/>
            <person name="Nishimura K."/>
        </authorList>
    </citation>
    <scope>NUCLEOTIDE SEQUENCE</scope>
</reference>
<comment type="caution">
    <text evidence="1">The sequence shown here is derived from an EMBL/GenBank/DDBJ whole genome shotgun (WGS) entry which is preliminary data.</text>
</comment>
<protein>
    <submittedName>
        <fullName evidence="1">Uncharacterized protein</fullName>
    </submittedName>
</protein>
<dbReference type="EMBL" id="BTGU01000019">
    <property type="protein sequence ID" value="GMN44968.1"/>
    <property type="molecule type" value="Genomic_DNA"/>
</dbReference>
<keyword evidence="2" id="KW-1185">Reference proteome</keyword>